<dbReference type="GO" id="GO:0003964">
    <property type="term" value="F:RNA-directed DNA polymerase activity"/>
    <property type="evidence" value="ECO:0007669"/>
    <property type="project" value="UniProtKB-KW"/>
</dbReference>
<evidence type="ECO:0000313" key="2">
    <source>
        <dbReference type="EMBL" id="GBP69333.1"/>
    </source>
</evidence>
<keyword evidence="2" id="KW-0695">RNA-directed DNA polymerase</keyword>
<gene>
    <name evidence="2" type="primary">RTase</name>
    <name evidence="2" type="ORF">EVAR_49620_1</name>
</gene>
<reference evidence="2 3" key="1">
    <citation type="journal article" date="2019" name="Commun. Biol.">
        <title>The bagworm genome reveals a unique fibroin gene that provides high tensile strength.</title>
        <authorList>
            <person name="Kono N."/>
            <person name="Nakamura H."/>
            <person name="Ohtoshi R."/>
            <person name="Tomita M."/>
            <person name="Numata K."/>
            <person name="Arakawa K."/>
        </authorList>
    </citation>
    <scope>NUCLEOTIDE SEQUENCE [LARGE SCALE GENOMIC DNA]</scope>
</reference>
<dbReference type="EMBL" id="BGZK01001037">
    <property type="protein sequence ID" value="GBP69333.1"/>
    <property type="molecule type" value="Genomic_DNA"/>
</dbReference>
<evidence type="ECO:0000259" key="1">
    <source>
        <dbReference type="PROSITE" id="PS50878"/>
    </source>
</evidence>
<dbReference type="Pfam" id="PF00078">
    <property type="entry name" value="RVT_1"/>
    <property type="match status" value="1"/>
</dbReference>
<keyword evidence="2" id="KW-0808">Transferase</keyword>
<dbReference type="PROSITE" id="PS50878">
    <property type="entry name" value="RT_POL"/>
    <property type="match status" value="1"/>
</dbReference>
<dbReference type="Proteomes" id="UP000299102">
    <property type="component" value="Unassembled WGS sequence"/>
</dbReference>
<keyword evidence="2" id="KW-0548">Nucleotidyltransferase</keyword>
<sequence length="669" mass="76194">MGPPDGGRPIPIRKITNWKRVSTALEKIDTPNLNSIPNDIASTDEIDLAIGALTNHVRTVVEESEREVPASSDRRKFPPDILELIRAKNAALRRASAYPTPEYRSRARALQREVKARVREFRNEMAIDDAEIAECLADSIETQCSHASPPHDIAHISRIEEEVLQKTSLEPKDDLAPVSLSEVQTLVKSLNTRKAPGLDGISNKAIKCFSIPLLSLLVAIFNACIKNCYFPPAWKEAEVIGIHKPGKPRDLPASYRPISLLSGLGKLFEKILKTRLSDHLLGKGLIIDEQFGFRPAHSCPQQVLRLVEYVSEGFETERSTVAVFFDVAKAFDRVWHAGLIYKLYSLQVPDRLIITIQNYLANRHFTFRHERTHSTRRLIRAGVPQGSTLSSAVLRVHKRCTATVVVWRPTRVIRGRYRALYGNRNRSTRFTLLPLQRAIDELGQWFRKWRIEVNPDKSAAIQFKYGKIRSRLIVDKNTPNLKMLDAIIPWQRNYKYLGVTLDKNLHFRDHIERVRNTALFYKARLGAVLGRKSKLSRRNKRTIYKMCIRTVMTYASPVFAHAAPKALHRLQVIQNKFCRAATDAHWCVRNSILHRDLELPTISKYMKDASKRFFDIAGSHPNALLRAAVDYQPPHPTHLIRRPRNVLTDPPDALTAAVESLNDVNDTHD</sequence>
<name>A0A4C1Y1S1_EUMVA</name>
<organism evidence="2 3">
    <name type="scientific">Eumeta variegata</name>
    <name type="common">Bagworm moth</name>
    <name type="synonym">Eumeta japonica</name>
    <dbReference type="NCBI Taxonomy" id="151549"/>
    <lineage>
        <taxon>Eukaryota</taxon>
        <taxon>Metazoa</taxon>
        <taxon>Ecdysozoa</taxon>
        <taxon>Arthropoda</taxon>
        <taxon>Hexapoda</taxon>
        <taxon>Insecta</taxon>
        <taxon>Pterygota</taxon>
        <taxon>Neoptera</taxon>
        <taxon>Endopterygota</taxon>
        <taxon>Lepidoptera</taxon>
        <taxon>Glossata</taxon>
        <taxon>Ditrysia</taxon>
        <taxon>Tineoidea</taxon>
        <taxon>Psychidae</taxon>
        <taxon>Oiketicinae</taxon>
        <taxon>Eumeta</taxon>
    </lineage>
</organism>
<protein>
    <submittedName>
        <fullName evidence="2">Probable RNA-directed DNA polymerase from transposon BS</fullName>
    </submittedName>
</protein>
<keyword evidence="3" id="KW-1185">Reference proteome</keyword>
<dbReference type="InterPro" id="IPR000477">
    <property type="entry name" value="RT_dom"/>
</dbReference>
<proteinExistence type="predicted"/>
<comment type="caution">
    <text evidence="2">The sequence shown here is derived from an EMBL/GenBank/DDBJ whole genome shotgun (WGS) entry which is preliminary data.</text>
</comment>
<evidence type="ECO:0000313" key="3">
    <source>
        <dbReference type="Proteomes" id="UP000299102"/>
    </source>
</evidence>
<dbReference type="PANTHER" id="PTHR19446">
    <property type="entry name" value="REVERSE TRANSCRIPTASES"/>
    <property type="match status" value="1"/>
</dbReference>
<dbReference type="AlphaFoldDB" id="A0A4C1Y1S1"/>
<accession>A0A4C1Y1S1</accession>
<dbReference type="CDD" id="cd01650">
    <property type="entry name" value="RT_nLTR_like"/>
    <property type="match status" value="1"/>
</dbReference>
<feature type="domain" description="Reverse transcriptase" evidence="1">
    <location>
        <begin position="223"/>
        <end position="501"/>
    </location>
</feature>